<reference evidence="1 2" key="1">
    <citation type="submission" date="2019-08" db="EMBL/GenBank/DDBJ databases">
        <authorList>
            <person name="Seo Y.L."/>
        </authorList>
    </citation>
    <scope>NUCLEOTIDE SEQUENCE [LARGE SCALE GENOMIC DNA]</scope>
    <source>
        <strain evidence="1 2">MaA-C15</strain>
    </source>
</reference>
<organism evidence="1 2">
    <name type="scientific">Neoaquamicrobium microcysteis</name>
    <dbReference type="NCBI Taxonomy" id="2682781"/>
    <lineage>
        <taxon>Bacteria</taxon>
        <taxon>Pseudomonadati</taxon>
        <taxon>Pseudomonadota</taxon>
        <taxon>Alphaproteobacteria</taxon>
        <taxon>Hyphomicrobiales</taxon>
        <taxon>Phyllobacteriaceae</taxon>
        <taxon>Neoaquamicrobium</taxon>
    </lineage>
</organism>
<reference evidence="1 2" key="2">
    <citation type="submission" date="2019-09" db="EMBL/GenBank/DDBJ databases">
        <title>Mesorhizobium sp. MaA-C15 isolated from Microcystis aeruginosa.</title>
        <authorList>
            <person name="Jeong S.E."/>
            <person name="Jin H.M."/>
            <person name="Jeon C.O."/>
        </authorList>
    </citation>
    <scope>NUCLEOTIDE SEQUENCE [LARGE SCALE GENOMIC DNA]</scope>
    <source>
        <strain evidence="1 2">MaA-C15</strain>
    </source>
</reference>
<dbReference type="EMBL" id="VSZS01000061">
    <property type="protein sequence ID" value="TYR32878.1"/>
    <property type="molecule type" value="Genomic_DNA"/>
</dbReference>
<dbReference type="InterPro" id="IPR011660">
    <property type="entry name" value="VapB-like"/>
</dbReference>
<dbReference type="Pfam" id="PF07704">
    <property type="entry name" value="PSK_trans_fac"/>
    <property type="match status" value="1"/>
</dbReference>
<proteinExistence type="predicted"/>
<keyword evidence="2" id="KW-1185">Reference proteome</keyword>
<dbReference type="RefSeq" id="WP_148914706.1">
    <property type="nucleotide sequence ID" value="NZ_VSZS01000061.1"/>
</dbReference>
<protein>
    <submittedName>
        <fullName evidence="1">Ribbon-helix-helix protein, CopG family</fullName>
    </submittedName>
</protein>
<evidence type="ECO:0000313" key="1">
    <source>
        <dbReference type="EMBL" id="TYR32878.1"/>
    </source>
</evidence>
<dbReference type="OrthoDB" id="9814421at2"/>
<comment type="caution">
    <text evidence="1">The sequence shown here is derived from an EMBL/GenBank/DDBJ whole genome shotgun (WGS) entry which is preliminary data.</text>
</comment>
<gene>
    <name evidence="1" type="ORF">FY036_10315</name>
</gene>
<sequence length="86" mass="9803">MAIHVKDPKTDALVRRLAEMRGIGITEAIKEAVEESLAADRAQNSEPVEALRRKLQPLRDEMKAYGKSDAKIDKQFYDTLWEEEGM</sequence>
<evidence type="ECO:0000313" key="2">
    <source>
        <dbReference type="Proteomes" id="UP000323258"/>
    </source>
</evidence>
<name>A0A5D4GWW4_9HYPH</name>
<dbReference type="AlphaFoldDB" id="A0A5D4GWW4"/>
<accession>A0A5D4GWW4</accession>
<dbReference type="Proteomes" id="UP000323258">
    <property type="component" value="Unassembled WGS sequence"/>
</dbReference>